<feature type="domain" description="Proline dehydrogenase PutA" evidence="8">
    <location>
        <begin position="75"/>
        <end position="186"/>
    </location>
</feature>
<evidence type="ECO:0000313" key="10">
    <source>
        <dbReference type="EMBL" id="UYG51393.1"/>
    </source>
</evidence>
<evidence type="ECO:0000256" key="3">
    <source>
        <dbReference type="ARBA" id="ARBA00023027"/>
    </source>
</evidence>
<evidence type="ECO:0000313" key="11">
    <source>
        <dbReference type="Proteomes" id="UP001162800"/>
    </source>
</evidence>
<dbReference type="Proteomes" id="UP001162800">
    <property type="component" value="Chromosome"/>
</dbReference>
<dbReference type="Pfam" id="PF01619">
    <property type="entry name" value="Pro_dh"/>
    <property type="match status" value="1"/>
</dbReference>
<keyword evidence="5" id="KW-0285">Flavoprotein</keyword>
<evidence type="ECO:0000256" key="5">
    <source>
        <dbReference type="PIRNR" id="PIRNR000197"/>
    </source>
</evidence>
<gene>
    <name evidence="10" type="primary">putA</name>
    <name evidence="10" type="ORF">M9799_15220</name>
</gene>
<feature type="domain" description="Proline dehydrogenase" evidence="7">
    <location>
        <begin position="196"/>
        <end position="496"/>
    </location>
</feature>
<evidence type="ECO:0000259" key="9">
    <source>
        <dbReference type="Pfam" id="PF18327"/>
    </source>
</evidence>
<name>A0ABY6G900_9BURK</name>
<keyword evidence="5" id="KW-0642">Proline metabolism</keyword>
<dbReference type="InterPro" id="IPR016160">
    <property type="entry name" value="Ald_DH_CS_CYS"/>
</dbReference>
<dbReference type="InterPro" id="IPR005933">
    <property type="entry name" value="PutA_C"/>
</dbReference>
<dbReference type="SUPFAM" id="SSF53720">
    <property type="entry name" value="ALDH-like"/>
    <property type="match status" value="1"/>
</dbReference>
<dbReference type="PIRSF" id="PIRSF000197">
    <property type="entry name" value="Bifunct_PutA"/>
    <property type="match status" value="1"/>
</dbReference>
<dbReference type="InterPro" id="IPR016162">
    <property type="entry name" value="Ald_DH_N"/>
</dbReference>
<comment type="cofactor">
    <cofactor evidence="5">
        <name>FAD</name>
        <dbReference type="ChEBI" id="CHEBI:57692"/>
    </cofactor>
</comment>
<dbReference type="NCBIfam" id="NF008869">
    <property type="entry name" value="PRK11904.1"/>
    <property type="match status" value="1"/>
</dbReference>
<keyword evidence="2 5" id="KW-0560">Oxidoreductase</keyword>
<dbReference type="Gene3D" id="1.20.5.460">
    <property type="entry name" value="Single helix bin"/>
    <property type="match status" value="1"/>
</dbReference>
<keyword evidence="5" id="KW-0238">DNA-binding</keyword>
<organism evidence="10 11">
    <name type="scientific">Comamonas endophytica</name>
    <dbReference type="NCBI Taxonomy" id="2949090"/>
    <lineage>
        <taxon>Bacteria</taxon>
        <taxon>Pseudomonadati</taxon>
        <taxon>Pseudomonadota</taxon>
        <taxon>Betaproteobacteria</taxon>
        <taxon>Burkholderiales</taxon>
        <taxon>Comamonadaceae</taxon>
        <taxon>Comamonas</taxon>
    </lineage>
</organism>
<comment type="function">
    <text evidence="5">Oxidizes proline to glutamate for use as a carbon and nitrogen source.</text>
</comment>
<evidence type="ECO:0000256" key="1">
    <source>
        <dbReference type="ARBA" id="ARBA00004786"/>
    </source>
</evidence>
<keyword evidence="3 5" id="KW-0520">NAD</keyword>
<comment type="pathway">
    <text evidence="1 5">Amino-acid degradation; L-proline degradation into L-glutamate; L-glutamate from L-proline: step 2/2.</text>
</comment>
<dbReference type="GO" id="GO:0004657">
    <property type="term" value="F:proline dehydrogenase activity"/>
    <property type="evidence" value="ECO:0007669"/>
    <property type="project" value="UniProtKB-EC"/>
</dbReference>
<dbReference type="InterPro" id="IPR024090">
    <property type="entry name" value="PRODH_PutA_dom_I"/>
</dbReference>
<dbReference type="InterPro" id="IPR016161">
    <property type="entry name" value="Ald_DH/histidinol_DH"/>
</dbReference>
<evidence type="ECO:0000259" key="8">
    <source>
        <dbReference type="Pfam" id="PF14850"/>
    </source>
</evidence>
<keyword evidence="11" id="KW-1185">Reference proteome</keyword>
<dbReference type="PANTHER" id="PTHR42862">
    <property type="entry name" value="DELTA-1-PYRROLINE-5-CARBOXYLATE DEHYDROGENASE 1, ISOFORM A-RELATED"/>
    <property type="match status" value="1"/>
</dbReference>
<dbReference type="Gene3D" id="3.40.309.10">
    <property type="entry name" value="Aldehyde Dehydrogenase, Chain A, domain 2"/>
    <property type="match status" value="1"/>
</dbReference>
<evidence type="ECO:0000256" key="4">
    <source>
        <dbReference type="ARBA" id="ARBA00048142"/>
    </source>
</evidence>
<dbReference type="EC" id="1.2.1.88" evidence="5"/>
<dbReference type="Pfam" id="PF18327">
    <property type="entry name" value="PRODH"/>
    <property type="match status" value="1"/>
</dbReference>
<dbReference type="InterPro" id="IPR029041">
    <property type="entry name" value="FAD-linked_oxidoreductase-like"/>
</dbReference>
<feature type="domain" description="Aldehyde dehydrogenase" evidence="6">
    <location>
        <begin position="587"/>
        <end position="1028"/>
    </location>
</feature>
<comment type="similarity">
    <text evidence="5">In the C-terminal section; belongs to the aldehyde dehydrogenase family.</text>
</comment>
<dbReference type="RefSeq" id="WP_231044719.1">
    <property type="nucleotide sequence ID" value="NZ_CP106881.1"/>
</dbReference>
<dbReference type="SUPFAM" id="SSF51730">
    <property type="entry name" value="FAD-linked oxidoreductase"/>
    <property type="match status" value="1"/>
</dbReference>
<keyword evidence="5" id="KW-0804">Transcription</keyword>
<dbReference type="InterPro" id="IPR025703">
    <property type="entry name" value="Bifunct_PutA"/>
</dbReference>
<accession>A0ABY6G900</accession>
<comment type="pathway">
    <text evidence="5">Amino-acid degradation; L-proline degradation into L-glutamate; L-glutamate from L-proline: step 1/2.</text>
</comment>
<dbReference type="InterPro" id="IPR050485">
    <property type="entry name" value="Proline_metab_enzyme"/>
</dbReference>
<dbReference type="PANTHER" id="PTHR42862:SF1">
    <property type="entry name" value="DELTA-1-PYRROLINE-5-CARBOXYLATE DEHYDROGENASE 2, ISOFORM A-RELATED"/>
    <property type="match status" value="1"/>
</dbReference>
<protein>
    <recommendedName>
        <fullName evidence="5">Bifunctional protein PutA</fullName>
    </recommendedName>
    <domain>
        <recommendedName>
            <fullName evidence="5">Proline dehydrogenase</fullName>
            <ecNumber evidence="5">1.5.5.2</ecNumber>
        </recommendedName>
        <alternativeName>
            <fullName evidence="5">Proline oxidase</fullName>
        </alternativeName>
    </domain>
    <domain>
        <recommendedName>
            <fullName evidence="5">Delta-1-pyrroline-5-carboxylate dehydrogenase</fullName>
            <shortName evidence="5">P5C dehydrogenase</shortName>
            <ecNumber evidence="5">1.2.1.88</ecNumber>
        </recommendedName>
        <alternativeName>
            <fullName evidence="5">L-glutamate gamma-semialdehyde dehydrogenase</fullName>
        </alternativeName>
    </domain>
</protein>
<dbReference type="EC" id="1.5.5.2" evidence="5"/>
<comment type="catalytic activity">
    <reaction evidence="5">
        <text>L-proline + a quinone = (S)-1-pyrroline-5-carboxylate + a quinol + H(+)</text>
        <dbReference type="Rhea" id="RHEA:23784"/>
        <dbReference type="ChEBI" id="CHEBI:15378"/>
        <dbReference type="ChEBI" id="CHEBI:17388"/>
        <dbReference type="ChEBI" id="CHEBI:24646"/>
        <dbReference type="ChEBI" id="CHEBI:60039"/>
        <dbReference type="ChEBI" id="CHEBI:132124"/>
        <dbReference type="EC" id="1.5.5.2"/>
    </reaction>
</comment>
<dbReference type="InterPro" id="IPR015590">
    <property type="entry name" value="Aldehyde_DH_dom"/>
</dbReference>
<keyword evidence="5" id="KW-0274">FAD</keyword>
<dbReference type="InterPro" id="IPR002872">
    <property type="entry name" value="Proline_DH_dom"/>
</dbReference>
<evidence type="ECO:0000259" key="6">
    <source>
        <dbReference type="Pfam" id="PF00171"/>
    </source>
</evidence>
<keyword evidence="5" id="KW-0678">Repressor</keyword>
<feature type="domain" description="Proline utilization A proline dehydrogenase N-terminal" evidence="9">
    <location>
        <begin position="18"/>
        <end position="64"/>
    </location>
</feature>
<evidence type="ECO:0000259" key="7">
    <source>
        <dbReference type="Pfam" id="PF01619"/>
    </source>
</evidence>
<dbReference type="Gene3D" id="3.20.20.220">
    <property type="match status" value="1"/>
</dbReference>
<dbReference type="EMBL" id="CP106881">
    <property type="protein sequence ID" value="UYG51393.1"/>
    <property type="molecule type" value="Genomic_DNA"/>
</dbReference>
<dbReference type="SUPFAM" id="SSF81935">
    <property type="entry name" value="N-terminal domain of bifunctional PutA protein"/>
    <property type="match status" value="1"/>
</dbReference>
<dbReference type="InterPro" id="IPR041349">
    <property type="entry name" value="PRODH"/>
</dbReference>
<dbReference type="PROSITE" id="PS00070">
    <property type="entry name" value="ALDEHYDE_DEHYDR_CYS"/>
    <property type="match status" value="1"/>
</dbReference>
<sequence>MLLASTTAFAPRSAEPNPLREAIARAQALTEPETVAPLLAQARVPDALEQAIEATAARLTRGLRARSNGFSAGMVQGMLQEFSLASEEGIALMCLAEALLRIPDAATRDELIRDKIGGGAWQGHLGKSPHLFVNATVWGLLLTGRLVEAPEPSGMSASLHRLGAKGAEPLVRAAVDAAVGLMARQFVAGESIEQALARARAREAQGFRHSYDMLGEAALTEAQAQHYLAAYCHAIEAVGRAALGRGIHDGPGVSIKLTALHPRYSRAQYARVMSELYPRLLRLARAARSHGIALHIDAEESERLELSLDLLEKLCQAPELAGWNGLGFVLQAYQRRCASAIDFVIDLARRHQRMLLLRLVKGAYWDSEIKRAQVLGLDGYPVFTRKAHTDVSYIACARRLLAAPDAVYPQFATHNARTLATVYHLAAAEFPQARYEFQCLHGMGEPLYEQVVGSAGHAGLGRTCRIYAPVGGHAHLLGYLVRRLLENGANSSFVHQAADTAVALPALLHSPVARIDEAGEIEGVAGAAHPNIPLPAALFGARRANSRGLDLADESSVQAFAAVLAQQPRLLAKPLIARPLESTHAPRPVHNPARREEVVGQVQEADAAQVEAALAEAGAGFAAWGQTPVPQRAQCLLRAADAFEQQMLELMALLVREGGKTAANALAEVREAVDFLRYYATQAARDFHPETHRALGPVACISPWNFPLAIFTGQVAAALAAGNAVLAKPARQTPLIAAHAVRLLHAAGVPLAALQLLPGAGADVGSALVADARVMGVVFTGSTEVARQLAQALSHRLRPDGQPVVLIAETGGLNAMLVDSTALAEQAVPDILASAFDSAGQRCSALRILCVQEDCAEPLLQMLDGAMRQLQVGDPRQLATDVGPVIDAQAQAGIEQHVEAMRAKGYVMRQCALPAAAAQGSFVAPTVIEIERMGDLEQEVFGPVLHVLRYPRARLDALLGQINGTGYGLTQGLHSRLTATTAQVTAACRAGNLYVNRNTIGAVVGVQPFGGEGLSGTGPKAGGPLYLRRLLASHPADAREVLLQEALAPQDAPGPAMHPALQALQRWAETSMPALAERCALYAGQSPADLEVLLPGPTGERNSLRLVARPATLCLSSTPEGALWLLAAVLAVGGHAVWPAELAALHARLPAPVARHLLLVSDWAQALADRRVRVDAVLHAGPAESLLPLQQRLAARAGALPALIHVDDDGAPVPLERLLIERVVSTNTAAAGGNASLMALGGH</sequence>
<proteinExistence type="inferred from homology"/>
<dbReference type="InterPro" id="IPR024082">
    <property type="entry name" value="PRODH_PutA_dom_II"/>
</dbReference>
<dbReference type="Gene3D" id="3.40.605.10">
    <property type="entry name" value="Aldehyde Dehydrogenase, Chain A, domain 1"/>
    <property type="match status" value="1"/>
</dbReference>
<dbReference type="Gene3D" id="1.20.5.550">
    <property type="entry name" value="Single Helix bin"/>
    <property type="match status" value="1"/>
</dbReference>
<comment type="catalytic activity">
    <reaction evidence="4 5">
        <text>L-glutamate 5-semialdehyde + NAD(+) + H2O = L-glutamate + NADH + 2 H(+)</text>
        <dbReference type="Rhea" id="RHEA:30235"/>
        <dbReference type="ChEBI" id="CHEBI:15377"/>
        <dbReference type="ChEBI" id="CHEBI:15378"/>
        <dbReference type="ChEBI" id="CHEBI:29985"/>
        <dbReference type="ChEBI" id="CHEBI:57540"/>
        <dbReference type="ChEBI" id="CHEBI:57945"/>
        <dbReference type="ChEBI" id="CHEBI:58066"/>
        <dbReference type="EC" id="1.2.1.88"/>
    </reaction>
</comment>
<dbReference type="InterPro" id="IPR016163">
    <property type="entry name" value="Ald_DH_C"/>
</dbReference>
<dbReference type="GO" id="GO:0003842">
    <property type="term" value="F:L-glutamate gamma-semialdehyde dehydrogenase activity"/>
    <property type="evidence" value="ECO:0007669"/>
    <property type="project" value="UniProtKB-EC"/>
</dbReference>
<dbReference type="Pfam" id="PF00171">
    <property type="entry name" value="Aldedh"/>
    <property type="match status" value="1"/>
</dbReference>
<reference evidence="10" key="1">
    <citation type="submission" date="2022-09" db="EMBL/GenBank/DDBJ databases">
        <title>The complete genome of Acidovorax sp. 5MLIR.</title>
        <authorList>
            <person name="Liu L."/>
            <person name="Yue J."/>
            <person name="Yang F."/>
            <person name="Yuan J."/>
            <person name="Li L."/>
        </authorList>
    </citation>
    <scope>NUCLEOTIDE SEQUENCE</scope>
    <source>
        <strain evidence="10">5MLIR</strain>
    </source>
</reference>
<evidence type="ECO:0000256" key="2">
    <source>
        <dbReference type="ARBA" id="ARBA00023002"/>
    </source>
</evidence>
<dbReference type="Pfam" id="PF14850">
    <property type="entry name" value="Pro_dh-DNA_bdg"/>
    <property type="match status" value="1"/>
</dbReference>
<dbReference type="NCBIfam" id="TIGR01238">
    <property type="entry name" value="D1pyr5carbox3"/>
    <property type="match status" value="1"/>
</dbReference>
<comment type="similarity">
    <text evidence="5">In the N-terminal section; belongs to the proline dehydrogenase family.</text>
</comment>
<keyword evidence="5" id="KW-0805">Transcription regulation</keyword>
<dbReference type="InterPro" id="IPR024089">
    <property type="entry name" value="PRODH_PutA_dom_I/II"/>
</dbReference>